<sequence length="591" mass="66477">MKIRTQFLLSLVFFSALVVIVGVSFFFAEAELNKTSRQEKIANDVAQGASELGYLADDYILNREAPQKARWETRFNQITAGLDQIDTSDSSAASLVQDIRTNMKSLNSVFGDISATIESLPQNDPSTGLSFVQIAWSRLQVPTQAIIFDAARLPNGFEDRSHVIQDRELFLVMGILGLVAVYFVSNYFLVNRRTLYSIAQLQAGARFVGAGNLDYVMPVKFDDEIGDLTRSFNKMTASLRTITASRSDLEKEMVKRASAEEELRTANDELQENAQKLEEEIHDRKKAEIALKESEAKAQALIKYAPTGIYEIDFNGPRFISVNEAMSEVSGYTKEELFDIGPMGLLDEASRLKFGDRIRRQAAGESLETNVSYRFRRKDGTFAEVELDVAFSKEKPGTALVIGHDVSERKKAETELRASEERFRNLFEKAPYAVALSSIPEGIYEDVNEAFCNMTGFSRDEIIGKNSAQLNIFRDAESRNRIVAELQARGSVHFAESTIFTKSGEQCIVSTSVEKVTFKGKDYWLNMTIDVTERKKAEESLRESYADLERINRAAVGRELKMVDLKKEINRYYVATGQPPKYTLDPEGNEK</sequence>
<dbReference type="SUPFAM" id="SSF158472">
    <property type="entry name" value="HAMP domain-like"/>
    <property type="match status" value="1"/>
</dbReference>
<reference evidence="7" key="1">
    <citation type="submission" date="2016-11" db="EMBL/GenBank/DDBJ databases">
        <title>Dehalogenimonas formicexedens sp. nov., a chlorinated alkane respiring bacterium isolated from contaminated groundwater.</title>
        <authorList>
            <person name="Key T.A."/>
            <person name="Bowman K.S."/>
            <person name="Lee I."/>
            <person name="Chun J."/>
            <person name="Albuquerque L."/>
            <person name="da Costa M.S."/>
            <person name="Rainey F.A."/>
            <person name="Moe W.M."/>
        </authorList>
    </citation>
    <scope>NUCLEOTIDE SEQUENCE [LARGE SCALE GENOMIC DNA]</scope>
    <source>
        <strain evidence="7">NSZ-14</strain>
    </source>
</reference>
<evidence type="ECO:0000259" key="5">
    <source>
        <dbReference type="PROSITE" id="PS50885"/>
    </source>
</evidence>
<dbReference type="Gene3D" id="6.10.340.10">
    <property type="match status" value="1"/>
</dbReference>
<dbReference type="PROSITE" id="PS50885">
    <property type="entry name" value="HAMP"/>
    <property type="match status" value="1"/>
</dbReference>
<dbReference type="InterPro" id="IPR052155">
    <property type="entry name" value="Biofilm_reg_signaling"/>
</dbReference>
<proteinExistence type="predicted"/>
<dbReference type="KEGG" id="dfo:Dform_00238"/>
<dbReference type="PROSITE" id="PS50113">
    <property type="entry name" value="PAC"/>
    <property type="match status" value="1"/>
</dbReference>
<dbReference type="InterPro" id="IPR000700">
    <property type="entry name" value="PAS-assoc_C"/>
</dbReference>
<dbReference type="InterPro" id="IPR035965">
    <property type="entry name" value="PAS-like_dom_sf"/>
</dbReference>
<feature type="domain" description="HAMP" evidence="5">
    <location>
        <begin position="192"/>
        <end position="244"/>
    </location>
</feature>
<keyword evidence="2" id="KW-0472">Membrane</keyword>
<gene>
    <name evidence="6" type="ORF">Dform_00238</name>
</gene>
<dbReference type="CDD" id="cd00130">
    <property type="entry name" value="PAS"/>
    <property type="match status" value="2"/>
</dbReference>
<dbReference type="Pfam" id="PF13426">
    <property type="entry name" value="PAS_9"/>
    <property type="match status" value="1"/>
</dbReference>
<feature type="transmembrane region" description="Helical" evidence="2">
    <location>
        <begin position="169"/>
        <end position="190"/>
    </location>
</feature>
<dbReference type="NCBIfam" id="TIGR00229">
    <property type="entry name" value="sensory_box"/>
    <property type="match status" value="2"/>
</dbReference>
<dbReference type="RefSeq" id="WP_076003397.1">
    <property type="nucleotide sequence ID" value="NZ_CP018258.1"/>
</dbReference>
<dbReference type="OrthoDB" id="9779734at2"/>
<dbReference type="Pfam" id="PF00989">
    <property type="entry name" value="PAS"/>
    <property type="match status" value="1"/>
</dbReference>
<evidence type="ECO:0000259" key="3">
    <source>
        <dbReference type="PROSITE" id="PS50112"/>
    </source>
</evidence>
<feature type="coiled-coil region" evidence="1">
    <location>
        <begin position="249"/>
        <end position="297"/>
    </location>
</feature>
<dbReference type="InterPro" id="IPR000014">
    <property type="entry name" value="PAS"/>
</dbReference>
<evidence type="ECO:0000259" key="4">
    <source>
        <dbReference type="PROSITE" id="PS50113"/>
    </source>
</evidence>
<dbReference type="GO" id="GO:0006355">
    <property type="term" value="P:regulation of DNA-templated transcription"/>
    <property type="evidence" value="ECO:0007669"/>
    <property type="project" value="InterPro"/>
</dbReference>
<dbReference type="AlphaFoldDB" id="A0A1P8F539"/>
<dbReference type="STRING" id="1839801.Dform_00238"/>
<evidence type="ECO:0000313" key="7">
    <source>
        <dbReference type="Proteomes" id="UP000185934"/>
    </source>
</evidence>
<dbReference type="Gene3D" id="3.30.450.20">
    <property type="entry name" value="PAS domain"/>
    <property type="match status" value="2"/>
</dbReference>
<dbReference type="PANTHER" id="PTHR44757">
    <property type="entry name" value="DIGUANYLATE CYCLASE DGCP"/>
    <property type="match status" value="1"/>
</dbReference>
<dbReference type="SMART" id="SM00304">
    <property type="entry name" value="HAMP"/>
    <property type="match status" value="1"/>
</dbReference>
<feature type="domain" description="PAC" evidence="4">
    <location>
        <begin position="369"/>
        <end position="418"/>
    </location>
</feature>
<dbReference type="InterPro" id="IPR003660">
    <property type="entry name" value="HAMP_dom"/>
</dbReference>
<dbReference type="CDD" id="cd06225">
    <property type="entry name" value="HAMP"/>
    <property type="match status" value="1"/>
</dbReference>
<dbReference type="GO" id="GO:0007165">
    <property type="term" value="P:signal transduction"/>
    <property type="evidence" value="ECO:0007669"/>
    <property type="project" value="InterPro"/>
</dbReference>
<dbReference type="PROSITE" id="PS50112">
    <property type="entry name" value="PAS"/>
    <property type="match status" value="2"/>
</dbReference>
<feature type="domain" description="PAS" evidence="3">
    <location>
        <begin position="294"/>
        <end position="337"/>
    </location>
</feature>
<keyword evidence="1" id="KW-0175">Coiled coil</keyword>
<keyword evidence="2" id="KW-0812">Transmembrane</keyword>
<feature type="domain" description="PAS" evidence="3">
    <location>
        <begin position="419"/>
        <end position="487"/>
    </location>
</feature>
<dbReference type="EMBL" id="CP018258">
    <property type="protein sequence ID" value="APV43601.1"/>
    <property type="molecule type" value="Genomic_DNA"/>
</dbReference>
<feature type="transmembrane region" description="Helical" evidence="2">
    <location>
        <begin position="6"/>
        <end position="28"/>
    </location>
</feature>
<dbReference type="InterPro" id="IPR013767">
    <property type="entry name" value="PAS_fold"/>
</dbReference>
<accession>A0A1P8F539</accession>
<evidence type="ECO:0000313" key="6">
    <source>
        <dbReference type="EMBL" id="APV43601.1"/>
    </source>
</evidence>
<dbReference type="PANTHER" id="PTHR44757:SF2">
    <property type="entry name" value="BIOFILM ARCHITECTURE MAINTENANCE PROTEIN MBAA"/>
    <property type="match status" value="1"/>
</dbReference>
<organism evidence="6 7">
    <name type="scientific">Dehalogenimonas formicexedens</name>
    <dbReference type="NCBI Taxonomy" id="1839801"/>
    <lineage>
        <taxon>Bacteria</taxon>
        <taxon>Bacillati</taxon>
        <taxon>Chloroflexota</taxon>
        <taxon>Dehalococcoidia</taxon>
        <taxon>Dehalococcoidales</taxon>
        <taxon>Dehalococcoidaceae</taxon>
        <taxon>Dehalogenimonas</taxon>
    </lineage>
</organism>
<keyword evidence="2" id="KW-1133">Transmembrane helix</keyword>
<dbReference type="SUPFAM" id="SSF55785">
    <property type="entry name" value="PYP-like sensor domain (PAS domain)"/>
    <property type="match status" value="2"/>
</dbReference>
<protein>
    <submittedName>
        <fullName evidence="6">PAS domain S-box-containing protein</fullName>
    </submittedName>
</protein>
<dbReference type="SMART" id="SM00091">
    <property type="entry name" value="PAS"/>
    <property type="match status" value="2"/>
</dbReference>
<dbReference type="Pfam" id="PF00672">
    <property type="entry name" value="HAMP"/>
    <property type="match status" value="1"/>
</dbReference>
<dbReference type="GO" id="GO:0016020">
    <property type="term" value="C:membrane"/>
    <property type="evidence" value="ECO:0007669"/>
    <property type="project" value="InterPro"/>
</dbReference>
<name>A0A1P8F539_9CHLR</name>
<evidence type="ECO:0000256" key="1">
    <source>
        <dbReference type="SAM" id="Coils"/>
    </source>
</evidence>
<keyword evidence="7" id="KW-1185">Reference proteome</keyword>
<dbReference type="Proteomes" id="UP000185934">
    <property type="component" value="Chromosome"/>
</dbReference>
<evidence type="ECO:0000256" key="2">
    <source>
        <dbReference type="SAM" id="Phobius"/>
    </source>
</evidence>